<organism evidence="2 3">
    <name type="scientific">Parnassius apollo</name>
    <name type="common">Apollo butterfly</name>
    <name type="synonym">Papilio apollo</name>
    <dbReference type="NCBI Taxonomy" id="110799"/>
    <lineage>
        <taxon>Eukaryota</taxon>
        <taxon>Metazoa</taxon>
        <taxon>Ecdysozoa</taxon>
        <taxon>Arthropoda</taxon>
        <taxon>Hexapoda</taxon>
        <taxon>Insecta</taxon>
        <taxon>Pterygota</taxon>
        <taxon>Neoptera</taxon>
        <taxon>Endopterygota</taxon>
        <taxon>Lepidoptera</taxon>
        <taxon>Glossata</taxon>
        <taxon>Ditrysia</taxon>
        <taxon>Papilionoidea</taxon>
        <taxon>Papilionidae</taxon>
        <taxon>Parnassiinae</taxon>
        <taxon>Parnassini</taxon>
        <taxon>Parnassius</taxon>
        <taxon>Parnassius</taxon>
    </lineage>
</organism>
<dbReference type="Proteomes" id="UP000691718">
    <property type="component" value="Unassembled WGS sequence"/>
</dbReference>
<name>A0A8S3WBR1_PARAO</name>
<evidence type="ECO:0000256" key="1">
    <source>
        <dbReference type="SAM" id="MobiDB-lite"/>
    </source>
</evidence>
<evidence type="ECO:0000313" key="2">
    <source>
        <dbReference type="EMBL" id="CAG4951921.1"/>
    </source>
</evidence>
<protein>
    <submittedName>
        <fullName evidence="2">(apollo) hypothetical protein</fullName>
    </submittedName>
</protein>
<accession>A0A8S3WBR1</accession>
<evidence type="ECO:0000313" key="3">
    <source>
        <dbReference type="Proteomes" id="UP000691718"/>
    </source>
</evidence>
<gene>
    <name evidence="2" type="ORF">PAPOLLO_LOCUS4494</name>
</gene>
<comment type="caution">
    <text evidence="2">The sequence shown here is derived from an EMBL/GenBank/DDBJ whole genome shotgun (WGS) entry which is preliminary data.</text>
</comment>
<dbReference type="EMBL" id="CAJQZP010000280">
    <property type="protein sequence ID" value="CAG4951921.1"/>
    <property type="molecule type" value="Genomic_DNA"/>
</dbReference>
<proteinExistence type="predicted"/>
<keyword evidence="3" id="KW-1185">Reference proteome</keyword>
<dbReference type="AlphaFoldDB" id="A0A8S3WBR1"/>
<reference evidence="2" key="1">
    <citation type="submission" date="2021-04" db="EMBL/GenBank/DDBJ databases">
        <authorList>
            <person name="Tunstrom K."/>
        </authorList>
    </citation>
    <scope>NUCLEOTIDE SEQUENCE</scope>
</reference>
<sequence length="429" mass="48871">MSSSLFNKLKQDVAHGKKRTTLNYDFYPSQPSPFSTTTFKINPLKKGEKPPSFATEEENDLRIRDDKLFPEFLTSMFDSNQNVLNQLGNGIARENKNNKVEKEMINPITKGYTTVSKNGNSYKLHIPITVGYATESEEYVSATAYVPKINDDFETQEYFSGTEYRPEAQETYHKTKYIPLQKHTPKIERQLQVTNYVPIKENHFHRPTTSKTIDTPKEISLEVTSESSDDSNNSDQFQSDIKNAVSFNKSSEDALSGDISDVPEEQAIAELLDEIDLNQILKDISPNLTISTKSSFQSLLKDSTKSRFVISNTTTEIPEFENNDNNNNNLRNFYIQNHVKGDNDSVLNSMYLSDTEEQDKTNQYIGDVGTVNGKKYERTKEKTSPLKKNSVSRTCKECNKMYNLVPKSQLYNIISQVLRAANINKNIDT</sequence>
<feature type="region of interest" description="Disordered" evidence="1">
    <location>
        <begin position="202"/>
        <end position="237"/>
    </location>
</feature>